<keyword evidence="2" id="KW-0479">Metal-binding</keyword>
<feature type="chain" id="PRO_5046321090" evidence="7">
    <location>
        <begin position="42"/>
        <end position="230"/>
    </location>
</feature>
<evidence type="ECO:0000256" key="1">
    <source>
        <dbReference type="ARBA" id="ARBA00004196"/>
    </source>
</evidence>
<keyword evidence="6" id="KW-0472">Membrane</keyword>
<name>A0ABW0FER3_9MICO</name>
<dbReference type="InterPro" id="IPR014755">
    <property type="entry name" value="Cu-Rt/internalin_Ig-like"/>
</dbReference>
<dbReference type="GeneID" id="303298717"/>
<keyword evidence="6" id="KW-0812">Transmembrane</keyword>
<keyword evidence="6" id="KW-1133">Transmembrane helix</keyword>
<dbReference type="RefSeq" id="WP_343925999.1">
    <property type="nucleotide sequence ID" value="NZ_BAAAIR010000048.1"/>
</dbReference>
<feature type="compositionally biased region" description="Low complexity" evidence="5">
    <location>
        <begin position="161"/>
        <end position="189"/>
    </location>
</feature>
<comment type="caution">
    <text evidence="9">The sequence shown here is derived from an EMBL/GenBank/DDBJ whole genome shotgun (WGS) entry which is preliminary data.</text>
</comment>
<feature type="region of interest" description="Disordered" evidence="5">
    <location>
        <begin position="138"/>
        <end position="200"/>
    </location>
</feature>
<keyword evidence="3 7" id="KW-0732">Signal</keyword>
<protein>
    <submittedName>
        <fullName evidence="9">Copper resistance CopC family protein</fullName>
    </submittedName>
</protein>
<dbReference type="Proteomes" id="UP001595937">
    <property type="component" value="Unassembled WGS sequence"/>
</dbReference>
<evidence type="ECO:0000256" key="7">
    <source>
        <dbReference type="SAM" id="SignalP"/>
    </source>
</evidence>
<dbReference type="SUPFAM" id="SSF81296">
    <property type="entry name" value="E set domains"/>
    <property type="match status" value="1"/>
</dbReference>
<sequence>MLSTGPRASALPASVRPASLLALCAATMLAAFAMLSIPAYAHDTLISSDPADGDTLETSPESITLTYSADILEVSPAVRIVDEAGETVADMEPTVDGPEVTAELADPLPAGDYTVQWRVVSSDGHPIEGSVDITVEQDPAGEDSADQDSAAPSDGGGEGTATGSSDAGGAEEAAGSSDAGGSSGATGAESGEDSGATEESGSAMPLLLGVVGIVVVAAAAAAFFVLRKRS</sequence>
<keyword evidence="4" id="KW-0186">Copper</keyword>
<dbReference type="InterPro" id="IPR007348">
    <property type="entry name" value="CopC_dom"/>
</dbReference>
<evidence type="ECO:0000256" key="3">
    <source>
        <dbReference type="ARBA" id="ARBA00022729"/>
    </source>
</evidence>
<dbReference type="InterPro" id="IPR014756">
    <property type="entry name" value="Ig_E-set"/>
</dbReference>
<dbReference type="InterPro" id="IPR032694">
    <property type="entry name" value="CopC/D"/>
</dbReference>
<reference evidence="10" key="1">
    <citation type="journal article" date="2019" name="Int. J. Syst. Evol. Microbiol.">
        <title>The Global Catalogue of Microorganisms (GCM) 10K type strain sequencing project: providing services to taxonomists for standard genome sequencing and annotation.</title>
        <authorList>
            <consortium name="The Broad Institute Genomics Platform"/>
            <consortium name="The Broad Institute Genome Sequencing Center for Infectious Disease"/>
            <person name="Wu L."/>
            <person name="Ma J."/>
        </authorList>
    </citation>
    <scope>NUCLEOTIDE SEQUENCE [LARGE SCALE GENOMIC DNA]</scope>
    <source>
        <strain evidence="10">CGMCC 1.16455</strain>
    </source>
</reference>
<keyword evidence="10" id="KW-1185">Reference proteome</keyword>
<accession>A0ABW0FER3</accession>
<comment type="subcellular location">
    <subcellularLocation>
        <location evidence="1">Cell envelope</location>
    </subcellularLocation>
</comment>
<dbReference type="EMBL" id="JBHSLN010000018">
    <property type="protein sequence ID" value="MFC5297091.1"/>
    <property type="molecule type" value="Genomic_DNA"/>
</dbReference>
<evidence type="ECO:0000313" key="9">
    <source>
        <dbReference type="EMBL" id="MFC5297091.1"/>
    </source>
</evidence>
<dbReference type="PANTHER" id="PTHR34820:SF4">
    <property type="entry name" value="INNER MEMBRANE PROTEIN YEBZ"/>
    <property type="match status" value="1"/>
</dbReference>
<evidence type="ECO:0000256" key="5">
    <source>
        <dbReference type="SAM" id="MobiDB-lite"/>
    </source>
</evidence>
<dbReference type="Pfam" id="PF04234">
    <property type="entry name" value="CopC"/>
    <property type="match status" value="1"/>
</dbReference>
<evidence type="ECO:0000313" key="10">
    <source>
        <dbReference type="Proteomes" id="UP001595937"/>
    </source>
</evidence>
<dbReference type="Gene3D" id="2.60.40.1220">
    <property type="match status" value="1"/>
</dbReference>
<evidence type="ECO:0000256" key="6">
    <source>
        <dbReference type="SAM" id="Phobius"/>
    </source>
</evidence>
<feature type="signal peptide" evidence="7">
    <location>
        <begin position="1"/>
        <end position="41"/>
    </location>
</feature>
<organism evidence="9 10">
    <name type="scientific">Brachybacterium tyrofermentans</name>
    <dbReference type="NCBI Taxonomy" id="47848"/>
    <lineage>
        <taxon>Bacteria</taxon>
        <taxon>Bacillati</taxon>
        <taxon>Actinomycetota</taxon>
        <taxon>Actinomycetes</taxon>
        <taxon>Micrococcales</taxon>
        <taxon>Dermabacteraceae</taxon>
        <taxon>Brachybacterium</taxon>
    </lineage>
</organism>
<gene>
    <name evidence="9" type="ORF">ACFPK8_06165</name>
</gene>
<feature type="transmembrane region" description="Helical" evidence="6">
    <location>
        <begin position="206"/>
        <end position="226"/>
    </location>
</feature>
<dbReference type="PANTHER" id="PTHR34820">
    <property type="entry name" value="INNER MEMBRANE PROTEIN YEBZ"/>
    <property type="match status" value="1"/>
</dbReference>
<feature type="domain" description="CopC" evidence="8">
    <location>
        <begin position="42"/>
        <end position="135"/>
    </location>
</feature>
<evidence type="ECO:0000259" key="8">
    <source>
        <dbReference type="Pfam" id="PF04234"/>
    </source>
</evidence>
<evidence type="ECO:0000256" key="2">
    <source>
        <dbReference type="ARBA" id="ARBA00022723"/>
    </source>
</evidence>
<evidence type="ECO:0000256" key="4">
    <source>
        <dbReference type="ARBA" id="ARBA00023008"/>
    </source>
</evidence>
<proteinExistence type="predicted"/>